<keyword evidence="2" id="KW-0964">Secreted</keyword>
<reference evidence="9" key="3">
    <citation type="submission" date="2025-09" db="UniProtKB">
        <authorList>
            <consortium name="Ensembl"/>
        </authorList>
    </citation>
    <scope>IDENTIFICATION</scope>
</reference>
<dbReference type="Proteomes" id="UP000694580">
    <property type="component" value="Chromosome 20"/>
</dbReference>
<dbReference type="PROSITE" id="PS50234">
    <property type="entry name" value="VWFA"/>
    <property type="match status" value="1"/>
</dbReference>
<feature type="domain" description="VWFA" evidence="8">
    <location>
        <begin position="34"/>
        <end position="216"/>
    </location>
</feature>
<dbReference type="InterPro" id="IPR050525">
    <property type="entry name" value="ECM_Assembly_Org"/>
</dbReference>
<dbReference type="FunFam" id="3.40.50.410:FF:000003">
    <property type="entry name" value="Collagen type VI alpha 3 chain"/>
    <property type="match status" value="1"/>
</dbReference>
<reference evidence="9" key="2">
    <citation type="submission" date="2025-08" db="UniProtKB">
        <authorList>
            <consortium name="Ensembl"/>
        </authorList>
    </citation>
    <scope>IDENTIFICATION</scope>
</reference>
<proteinExistence type="predicted"/>
<comment type="subcellular location">
    <subcellularLocation>
        <location evidence="1">Secreted</location>
        <location evidence="1">Extracellular space</location>
        <location evidence="1">Extracellular matrix</location>
    </subcellularLocation>
</comment>
<evidence type="ECO:0000256" key="1">
    <source>
        <dbReference type="ARBA" id="ARBA00004498"/>
    </source>
</evidence>
<dbReference type="GO" id="GO:0005581">
    <property type="term" value="C:collagen trimer"/>
    <property type="evidence" value="ECO:0007669"/>
    <property type="project" value="UniProtKB-KW"/>
</dbReference>
<evidence type="ECO:0000313" key="9">
    <source>
        <dbReference type="Ensembl" id="ENSDCDP00010029951.1"/>
    </source>
</evidence>
<dbReference type="SUPFAM" id="SSF53300">
    <property type="entry name" value="vWA-like"/>
    <property type="match status" value="1"/>
</dbReference>
<keyword evidence="5" id="KW-0677">Repeat</keyword>
<evidence type="ECO:0000313" key="10">
    <source>
        <dbReference type="Proteomes" id="UP000694580"/>
    </source>
</evidence>
<evidence type="ECO:0000256" key="5">
    <source>
        <dbReference type="ARBA" id="ARBA00022737"/>
    </source>
</evidence>
<sequence length="237" mass="26252">SSLTRCAWGWFSMQTEYTPSSPSTPTPTNQKIADIVFLVDGSFNLGKANFHEVMEFIKTLLEDFGSDTDDLRIGLAQFTTDVTDAFFLNTYKNREDIGQAIVQTEYKGGNRINTGAAIRHVQQRHFVKEKGSRKDEGIPQILMIVTGGVSSDDGETAALGLKNSGVRIYTIGLGNKINEAELNKLASEPVTAHRTRNVQGLSELTEPLLITLEDEMQKQVCTDKAESGEYFFRKCST</sequence>
<evidence type="ECO:0000256" key="7">
    <source>
        <dbReference type="ARBA" id="ARBA00023119"/>
    </source>
</evidence>
<dbReference type="InterPro" id="IPR036465">
    <property type="entry name" value="vWFA_dom_sf"/>
</dbReference>
<accession>A0AAY4CBJ0</accession>
<evidence type="ECO:0000256" key="3">
    <source>
        <dbReference type="ARBA" id="ARBA00022530"/>
    </source>
</evidence>
<dbReference type="GO" id="GO:0007155">
    <property type="term" value="P:cell adhesion"/>
    <property type="evidence" value="ECO:0007669"/>
    <property type="project" value="UniProtKB-KW"/>
</dbReference>
<dbReference type="Ensembl" id="ENSDCDT00010037192.1">
    <property type="protein sequence ID" value="ENSDCDP00010029951.1"/>
    <property type="gene ID" value="ENSDCDG00010019208.1"/>
</dbReference>
<keyword evidence="3" id="KW-0272">Extracellular matrix</keyword>
<dbReference type="PANTHER" id="PTHR24020:SF13">
    <property type="entry name" value="COLLAGEN ALPHA-3(VI) CHAIN"/>
    <property type="match status" value="1"/>
</dbReference>
<evidence type="ECO:0000256" key="6">
    <source>
        <dbReference type="ARBA" id="ARBA00022889"/>
    </source>
</evidence>
<reference evidence="9 10" key="1">
    <citation type="submission" date="2020-06" db="EMBL/GenBank/DDBJ databases">
        <authorList>
            <consortium name="Wellcome Sanger Institute Data Sharing"/>
        </authorList>
    </citation>
    <scope>NUCLEOTIDE SEQUENCE [LARGE SCALE GENOMIC DNA]</scope>
</reference>
<dbReference type="AlphaFoldDB" id="A0AAY4CBJ0"/>
<keyword evidence="6" id="KW-0130">Cell adhesion</keyword>
<organism evidence="9 10">
    <name type="scientific">Denticeps clupeoides</name>
    <name type="common">denticle herring</name>
    <dbReference type="NCBI Taxonomy" id="299321"/>
    <lineage>
        <taxon>Eukaryota</taxon>
        <taxon>Metazoa</taxon>
        <taxon>Chordata</taxon>
        <taxon>Craniata</taxon>
        <taxon>Vertebrata</taxon>
        <taxon>Euteleostomi</taxon>
        <taxon>Actinopterygii</taxon>
        <taxon>Neopterygii</taxon>
        <taxon>Teleostei</taxon>
        <taxon>Clupei</taxon>
        <taxon>Clupeiformes</taxon>
        <taxon>Denticipitoidei</taxon>
        <taxon>Denticipitidae</taxon>
        <taxon>Denticeps</taxon>
    </lineage>
</organism>
<protein>
    <recommendedName>
        <fullName evidence="8">VWFA domain-containing protein</fullName>
    </recommendedName>
</protein>
<evidence type="ECO:0000256" key="4">
    <source>
        <dbReference type="ARBA" id="ARBA00022729"/>
    </source>
</evidence>
<keyword evidence="4" id="KW-0732">Signal</keyword>
<dbReference type="Gene3D" id="3.40.50.410">
    <property type="entry name" value="von Willebrand factor, type A domain"/>
    <property type="match status" value="1"/>
</dbReference>
<evidence type="ECO:0000256" key="2">
    <source>
        <dbReference type="ARBA" id="ARBA00022525"/>
    </source>
</evidence>
<keyword evidence="7" id="KW-0176">Collagen</keyword>
<dbReference type="PANTHER" id="PTHR24020">
    <property type="entry name" value="COLLAGEN ALPHA"/>
    <property type="match status" value="1"/>
</dbReference>
<dbReference type="InterPro" id="IPR002035">
    <property type="entry name" value="VWF_A"/>
</dbReference>
<dbReference type="GO" id="GO:0005615">
    <property type="term" value="C:extracellular space"/>
    <property type="evidence" value="ECO:0007669"/>
    <property type="project" value="TreeGrafter"/>
</dbReference>
<dbReference type="GeneTree" id="ENSGT00940000156462"/>
<dbReference type="SMART" id="SM00327">
    <property type="entry name" value="VWA"/>
    <property type="match status" value="1"/>
</dbReference>
<evidence type="ECO:0000259" key="8">
    <source>
        <dbReference type="PROSITE" id="PS50234"/>
    </source>
</evidence>
<keyword evidence="10" id="KW-1185">Reference proteome</keyword>
<dbReference type="PRINTS" id="PR00453">
    <property type="entry name" value="VWFADOMAIN"/>
</dbReference>
<dbReference type="Pfam" id="PF00092">
    <property type="entry name" value="VWA"/>
    <property type="match status" value="1"/>
</dbReference>
<name>A0AAY4CBJ0_9TELE</name>